<feature type="transmembrane region" description="Helical" evidence="7">
    <location>
        <begin position="353"/>
        <end position="375"/>
    </location>
</feature>
<evidence type="ECO:0000256" key="2">
    <source>
        <dbReference type="ARBA" id="ARBA00022448"/>
    </source>
</evidence>
<dbReference type="PANTHER" id="PTHR23513:SF9">
    <property type="entry name" value="ENTEROBACTIN EXPORTER ENTS"/>
    <property type="match status" value="1"/>
</dbReference>
<feature type="transmembrane region" description="Helical" evidence="7">
    <location>
        <begin position="381"/>
        <end position="401"/>
    </location>
</feature>
<keyword evidence="2" id="KW-0813">Transport</keyword>
<name>A0ABP9AKL4_9ACTN</name>
<gene>
    <name evidence="8" type="ORF">GCM10023220_00810</name>
</gene>
<accession>A0ABP9AKL4</accession>
<proteinExistence type="predicted"/>
<feature type="transmembrane region" description="Helical" evidence="7">
    <location>
        <begin position="267"/>
        <end position="288"/>
    </location>
</feature>
<feature type="transmembrane region" description="Helical" evidence="7">
    <location>
        <begin position="82"/>
        <end position="104"/>
    </location>
</feature>
<keyword evidence="4 7" id="KW-0812">Transmembrane</keyword>
<reference evidence="9" key="1">
    <citation type="journal article" date="2019" name="Int. J. Syst. Evol. Microbiol.">
        <title>The Global Catalogue of Microorganisms (GCM) 10K type strain sequencing project: providing services to taxonomists for standard genome sequencing and annotation.</title>
        <authorList>
            <consortium name="The Broad Institute Genomics Platform"/>
            <consortium name="The Broad Institute Genome Sequencing Center for Infectious Disease"/>
            <person name="Wu L."/>
            <person name="Ma J."/>
        </authorList>
    </citation>
    <scope>NUCLEOTIDE SEQUENCE [LARGE SCALE GENOMIC DNA]</scope>
    <source>
        <strain evidence="9">JCM 18081</strain>
    </source>
</reference>
<evidence type="ECO:0000256" key="3">
    <source>
        <dbReference type="ARBA" id="ARBA00022475"/>
    </source>
</evidence>
<evidence type="ECO:0000256" key="4">
    <source>
        <dbReference type="ARBA" id="ARBA00022692"/>
    </source>
</evidence>
<feature type="transmembrane region" description="Helical" evidence="7">
    <location>
        <begin position="152"/>
        <end position="174"/>
    </location>
</feature>
<protein>
    <submittedName>
        <fullName evidence="8">MFS transporter</fullName>
    </submittedName>
</protein>
<evidence type="ECO:0000256" key="6">
    <source>
        <dbReference type="ARBA" id="ARBA00023136"/>
    </source>
</evidence>
<organism evidence="8 9">
    <name type="scientific">Streptomyces ziwulingensis</name>
    <dbReference type="NCBI Taxonomy" id="1045501"/>
    <lineage>
        <taxon>Bacteria</taxon>
        <taxon>Bacillati</taxon>
        <taxon>Actinomycetota</taxon>
        <taxon>Actinomycetes</taxon>
        <taxon>Kitasatosporales</taxon>
        <taxon>Streptomycetaceae</taxon>
        <taxon>Streptomyces</taxon>
    </lineage>
</organism>
<dbReference type="Proteomes" id="UP001501265">
    <property type="component" value="Unassembled WGS sequence"/>
</dbReference>
<keyword evidence="6 7" id="KW-0472">Membrane</keyword>
<dbReference type="InterPro" id="IPR036259">
    <property type="entry name" value="MFS_trans_sf"/>
</dbReference>
<dbReference type="RefSeq" id="WP_345616671.1">
    <property type="nucleotide sequence ID" value="NZ_BAABIG010000001.1"/>
</dbReference>
<dbReference type="InterPro" id="IPR011701">
    <property type="entry name" value="MFS"/>
</dbReference>
<dbReference type="PANTHER" id="PTHR23513">
    <property type="entry name" value="INTEGRAL MEMBRANE EFFLUX PROTEIN-RELATED"/>
    <property type="match status" value="1"/>
</dbReference>
<evidence type="ECO:0000256" key="5">
    <source>
        <dbReference type="ARBA" id="ARBA00022989"/>
    </source>
</evidence>
<dbReference type="Gene3D" id="1.20.1250.20">
    <property type="entry name" value="MFS general substrate transporter like domains"/>
    <property type="match status" value="2"/>
</dbReference>
<comment type="caution">
    <text evidence="8">The sequence shown here is derived from an EMBL/GenBank/DDBJ whole genome shotgun (WGS) entry which is preliminary data.</text>
</comment>
<dbReference type="SUPFAM" id="SSF103473">
    <property type="entry name" value="MFS general substrate transporter"/>
    <property type="match status" value="1"/>
</dbReference>
<feature type="transmembrane region" description="Helical" evidence="7">
    <location>
        <begin position="230"/>
        <end position="255"/>
    </location>
</feature>
<feature type="transmembrane region" description="Helical" evidence="7">
    <location>
        <begin position="293"/>
        <end position="314"/>
    </location>
</feature>
<keyword evidence="9" id="KW-1185">Reference proteome</keyword>
<evidence type="ECO:0000313" key="8">
    <source>
        <dbReference type="EMBL" id="GAA4782131.1"/>
    </source>
</evidence>
<evidence type="ECO:0000256" key="7">
    <source>
        <dbReference type="SAM" id="Phobius"/>
    </source>
</evidence>
<keyword evidence="5 7" id="KW-1133">Transmembrane helix</keyword>
<feature type="transmembrane region" description="Helical" evidence="7">
    <location>
        <begin position="36"/>
        <end position="61"/>
    </location>
</feature>
<comment type="subcellular location">
    <subcellularLocation>
        <location evidence="1">Cell inner membrane</location>
        <topology evidence="1">Multi-pass membrane protein</topology>
    </subcellularLocation>
</comment>
<dbReference type="EMBL" id="BAABIG010000001">
    <property type="protein sequence ID" value="GAA4782131.1"/>
    <property type="molecule type" value="Genomic_DNA"/>
</dbReference>
<dbReference type="Pfam" id="PF07690">
    <property type="entry name" value="MFS_1"/>
    <property type="match status" value="1"/>
</dbReference>
<evidence type="ECO:0000256" key="1">
    <source>
        <dbReference type="ARBA" id="ARBA00004429"/>
    </source>
</evidence>
<evidence type="ECO:0000313" key="9">
    <source>
        <dbReference type="Proteomes" id="UP001501265"/>
    </source>
</evidence>
<feature type="transmembrane region" description="Helical" evidence="7">
    <location>
        <begin position="320"/>
        <end position="341"/>
    </location>
</feature>
<keyword evidence="3" id="KW-1003">Cell membrane</keyword>
<feature type="transmembrane region" description="Helical" evidence="7">
    <location>
        <begin position="110"/>
        <end position="131"/>
    </location>
</feature>
<feature type="transmembrane region" description="Helical" evidence="7">
    <location>
        <begin position="180"/>
        <end position="196"/>
    </location>
</feature>
<sequence>MSAAVTPWQARHATGLMSGIYLPRTADALAFAMSTYGIPLLVLATTGSAALTGAAFALEWIPRLAAFGWAGSIVDRRGAAMVFHLASLGRALALAAGAVLLHLYPSGTVASATVMVLAAATGVLTEFSYIATETAGAAAGRRAGSRAHRVQAVLLGIDQTARLAGPALAGVLLLAGPPPMLAVVTVLSLIAALLALRTPPSSATSAPVSMERPGAGLLTGWRTIRTLPALGWLVTGLTLSNLATGFLQAAGPVIVVQHFGQSTTAVGLVWSAAAAATLVAVTICRFALDRLGLWPVGAVCSVIASLACLTTALAPDYLSYLVLVAVLMAADGGLAVVLRTLRSRLIPPETFGSTLSATILILLLPFPAAGVLTALTPPDALGHVITACAALQTLGLFCAFARLRTDPALRT</sequence>